<proteinExistence type="predicted"/>
<reference evidence="1 2" key="1">
    <citation type="submission" date="2014-04" db="EMBL/GenBank/DDBJ databases">
        <authorList>
            <consortium name="DOE Joint Genome Institute"/>
            <person name="Kuo A."/>
            <person name="Ruytinx J."/>
            <person name="Rineau F."/>
            <person name="Colpaert J."/>
            <person name="Kohler A."/>
            <person name="Nagy L.G."/>
            <person name="Floudas D."/>
            <person name="Copeland A."/>
            <person name="Barry K.W."/>
            <person name="Cichocki N."/>
            <person name="Veneault-Fourrey C."/>
            <person name="LaButti K."/>
            <person name="Lindquist E.A."/>
            <person name="Lipzen A."/>
            <person name="Lundell T."/>
            <person name="Morin E."/>
            <person name="Murat C."/>
            <person name="Sun H."/>
            <person name="Tunlid A."/>
            <person name="Henrissat B."/>
            <person name="Grigoriev I.V."/>
            <person name="Hibbett D.S."/>
            <person name="Martin F."/>
            <person name="Nordberg H.P."/>
            <person name="Cantor M.N."/>
            <person name="Hua S.X."/>
        </authorList>
    </citation>
    <scope>NUCLEOTIDE SEQUENCE [LARGE SCALE GENOMIC DNA]</scope>
    <source>
        <strain evidence="1 2">UH-Slu-Lm8-n1</strain>
    </source>
</reference>
<keyword evidence="2" id="KW-1185">Reference proteome</keyword>
<name>A0A0D0C128_9AGAM</name>
<dbReference type="AlphaFoldDB" id="A0A0D0C128"/>
<evidence type="ECO:0000313" key="2">
    <source>
        <dbReference type="Proteomes" id="UP000054485"/>
    </source>
</evidence>
<dbReference type="EMBL" id="KN835137">
    <property type="protein sequence ID" value="KIK48573.1"/>
    <property type="molecule type" value="Genomic_DNA"/>
</dbReference>
<gene>
    <name evidence="1" type="ORF">CY34DRAFT_630232</name>
</gene>
<protein>
    <submittedName>
        <fullName evidence="1">Uncharacterized protein</fullName>
    </submittedName>
</protein>
<sequence length="79" mass="8638">MVIDSVGIAQNNSKIASSLLIRRKKCDMSLVHISPNTCRGVRPWLSQSVSNCRSGSSPLLALPSMRWHTVADTLLLECS</sequence>
<reference evidence="2" key="2">
    <citation type="submission" date="2015-01" db="EMBL/GenBank/DDBJ databases">
        <title>Evolutionary Origins and Diversification of the Mycorrhizal Mutualists.</title>
        <authorList>
            <consortium name="DOE Joint Genome Institute"/>
            <consortium name="Mycorrhizal Genomics Consortium"/>
            <person name="Kohler A."/>
            <person name="Kuo A."/>
            <person name="Nagy L.G."/>
            <person name="Floudas D."/>
            <person name="Copeland A."/>
            <person name="Barry K.W."/>
            <person name="Cichocki N."/>
            <person name="Veneault-Fourrey C."/>
            <person name="LaButti K."/>
            <person name="Lindquist E.A."/>
            <person name="Lipzen A."/>
            <person name="Lundell T."/>
            <person name="Morin E."/>
            <person name="Murat C."/>
            <person name="Riley R."/>
            <person name="Ohm R."/>
            <person name="Sun H."/>
            <person name="Tunlid A."/>
            <person name="Henrissat B."/>
            <person name="Grigoriev I.V."/>
            <person name="Hibbett D.S."/>
            <person name="Martin F."/>
        </authorList>
    </citation>
    <scope>NUCLEOTIDE SEQUENCE [LARGE SCALE GENOMIC DNA]</scope>
    <source>
        <strain evidence="2">UH-Slu-Lm8-n1</strain>
    </source>
</reference>
<organism evidence="1 2">
    <name type="scientific">Suillus luteus UH-Slu-Lm8-n1</name>
    <dbReference type="NCBI Taxonomy" id="930992"/>
    <lineage>
        <taxon>Eukaryota</taxon>
        <taxon>Fungi</taxon>
        <taxon>Dikarya</taxon>
        <taxon>Basidiomycota</taxon>
        <taxon>Agaricomycotina</taxon>
        <taxon>Agaricomycetes</taxon>
        <taxon>Agaricomycetidae</taxon>
        <taxon>Boletales</taxon>
        <taxon>Suillineae</taxon>
        <taxon>Suillaceae</taxon>
        <taxon>Suillus</taxon>
    </lineage>
</organism>
<dbReference type="HOGENOM" id="CLU_2607617_0_0_1"/>
<dbReference type="Proteomes" id="UP000054485">
    <property type="component" value="Unassembled WGS sequence"/>
</dbReference>
<dbReference type="InParanoid" id="A0A0D0C128"/>
<evidence type="ECO:0000313" key="1">
    <source>
        <dbReference type="EMBL" id="KIK48573.1"/>
    </source>
</evidence>
<accession>A0A0D0C128</accession>